<dbReference type="PANTHER" id="PTHR36356">
    <property type="entry name" value="EXPRESSED PROTEIN"/>
    <property type="match status" value="1"/>
</dbReference>
<gene>
    <name evidence="3" type="ORF">NE237_025513</name>
</gene>
<evidence type="ECO:0008006" key="5">
    <source>
        <dbReference type="Google" id="ProtNLM"/>
    </source>
</evidence>
<keyword evidence="2" id="KW-1133">Transmembrane helix</keyword>
<feature type="region of interest" description="Disordered" evidence="1">
    <location>
        <begin position="192"/>
        <end position="214"/>
    </location>
</feature>
<dbReference type="GO" id="GO:0009507">
    <property type="term" value="C:chloroplast"/>
    <property type="evidence" value="ECO:0007669"/>
    <property type="project" value="TreeGrafter"/>
</dbReference>
<keyword evidence="2" id="KW-0812">Transmembrane</keyword>
<evidence type="ECO:0000313" key="3">
    <source>
        <dbReference type="EMBL" id="KAJ4958402.1"/>
    </source>
</evidence>
<dbReference type="InterPro" id="IPR046848">
    <property type="entry name" value="E_motif"/>
</dbReference>
<keyword evidence="4" id="KW-1185">Reference proteome</keyword>
<comment type="caution">
    <text evidence="3">The sequence shown here is derived from an EMBL/GenBank/DDBJ whole genome shotgun (WGS) entry which is preliminary data.</text>
</comment>
<keyword evidence="2" id="KW-0472">Membrane</keyword>
<evidence type="ECO:0000256" key="2">
    <source>
        <dbReference type="SAM" id="Phobius"/>
    </source>
</evidence>
<dbReference type="InterPro" id="IPR011990">
    <property type="entry name" value="TPR-like_helical_dom_sf"/>
</dbReference>
<feature type="transmembrane region" description="Helical" evidence="2">
    <location>
        <begin position="138"/>
        <end position="160"/>
    </location>
</feature>
<proteinExistence type="predicted"/>
<feature type="compositionally biased region" description="Basic and acidic residues" evidence="1">
    <location>
        <begin position="192"/>
        <end position="205"/>
    </location>
</feature>
<organism evidence="3 4">
    <name type="scientific">Protea cynaroides</name>
    <dbReference type="NCBI Taxonomy" id="273540"/>
    <lineage>
        <taxon>Eukaryota</taxon>
        <taxon>Viridiplantae</taxon>
        <taxon>Streptophyta</taxon>
        <taxon>Embryophyta</taxon>
        <taxon>Tracheophyta</taxon>
        <taxon>Spermatophyta</taxon>
        <taxon>Magnoliopsida</taxon>
        <taxon>Proteales</taxon>
        <taxon>Proteaceae</taxon>
        <taxon>Protea</taxon>
    </lineage>
</organism>
<dbReference type="Proteomes" id="UP001141806">
    <property type="component" value="Unassembled WGS sequence"/>
</dbReference>
<evidence type="ECO:0000256" key="1">
    <source>
        <dbReference type="SAM" id="MobiDB-lite"/>
    </source>
</evidence>
<dbReference type="Pfam" id="PF20431">
    <property type="entry name" value="E_motif"/>
    <property type="match status" value="1"/>
</dbReference>
<feature type="transmembrane region" description="Helical" evidence="2">
    <location>
        <begin position="112"/>
        <end position="132"/>
    </location>
</feature>
<sequence>MSKKHSIQPGVEHYVCLIDLLGRAGKVEEAEELALSLPFEPGLEIWGALLGICGLGKMNPTVARRAAERVLQLDPFNAPAHLLLCNIYATIGLQCEEGMLRKTMGTTGIRKVPGCSWIMTIFFLWFALSGWLFRVMIFATWVLPFAAPLLIGTVANNYVIQGTCPECKQQFMGYKNQVIQCVSCGNIVWQPKDDSSSRGGGRDPKSSSSVPDIIDVEFEEK</sequence>
<dbReference type="AlphaFoldDB" id="A0A9Q0H206"/>
<evidence type="ECO:0000313" key="4">
    <source>
        <dbReference type="Proteomes" id="UP001141806"/>
    </source>
</evidence>
<dbReference type="EMBL" id="JAMYWD010000010">
    <property type="protein sequence ID" value="KAJ4958402.1"/>
    <property type="molecule type" value="Genomic_DNA"/>
</dbReference>
<reference evidence="3" key="1">
    <citation type="journal article" date="2023" name="Plant J.">
        <title>The genome of the king protea, Protea cynaroides.</title>
        <authorList>
            <person name="Chang J."/>
            <person name="Duong T.A."/>
            <person name="Schoeman C."/>
            <person name="Ma X."/>
            <person name="Roodt D."/>
            <person name="Barker N."/>
            <person name="Li Z."/>
            <person name="Van de Peer Y."/>
            <person name="Mizrachi E."/>
        </authorList>
    </citation>
    <scope>NUCLEOTIDE SEQUENCE</scope>
    <source>
        <tissue evidence="3">Young leaves</tissue>
    </source>
</reference>
<accession>A0A9Q0H206</accession>
<dbReference type="PANTHER" id="PTHR36356:SF1">
    <property type="entry name" value="EXPRESSED PROTEIN"/>
    <property type="match status" value="1"/>
</dbReference>
<dbReference type="Gene3D" id="1.25.40.10">
    <property type="entry name" value="Tetratricopeptide repeat domain"/>
    <property type="match status" value="1"/>
</dbReference>
<name>A0A9Q0H206_9MAGN</name>
<protein>
    <recommendedName>
        <fullName evidence="5">Tetratricopeptide repeat protein</fullName>
    </recommendedName>
</protein>
<dbReference type="OrthoDB" id="2018506at2759"/>